<dbReference type="InterPro" id="IPR027417">
    <property type="entry name" value="P-loop_NTPase"/>
</dbReference>
<name>A0ABY9KW24_9BACI</name>
<feature type="region of interest" description="Disordered" evidence="3">
    <location>
        <begin position="194"/>
        <end position="216"/>
    </location>
</feature>
<dbReference type="Pfam" id="PF00005">
    <property type="entry name" value="ABC_tran"/>
    <property type="match status" value="2"/>
</dbReference>
<proteinExistence type="predicted"/>
<evidence type="ECO:0000256" key="1">
    <source>
        <dbReference type="ARBA" id="ARBA00022741"/>
    </source>
</evidence>
<feature type="compositionally biased region" description="Basic and acidic residues" evidence="3">
    <location>
        <begin position="194"/>
        <end position="203"/>
    </location>
</feature>
<dbReference type="InterPro" id="IPR017871">
    <property type="entry name" value="ABC_transporter-like_CS"/>
</dbReference>
<dbReference type="SMART" id="SM00382">
    <property type="entry name" value="AAA"/>
    <property type="match status" value="2"/>
</dbReference>
<protein>
    <submittedName>
        <fullName evidence="5">ABC-F type ribosomal protection protein</fullName>
    </submittedName>
</protein>
<evidence type="ECO:0000313" key="6">
    <source>
        <dbReference type="Proteomes" id="UP001180087"/>
    </source>
</evidence>
<dbReference type="Gene3D" id="3.40.50.300">
    <property type="entry name" value="P-loop containing nucleotide triphosphate hydrolases"/>
    <property type="match status" value="3"/>
</dbReference>
<keyword evidence="6" id="KW-1185">Reference proteome</keyword>
<accession>A0ABY9KW24</accession>
<dbReference type="NCBIfam" id="NF000170">
    <property type="entry name" value="ABCF_Vga_all"/>
    <property type="match status" value="1"/>
</dbReference>
<dbReference type="InterPro" id="IPR003439">
    <property type="entry name" value="ABC_transporter-like_ATP-bd"/>
</dbReference>
<dbReference type="EMBL" id="CP129113">
    <property type="protein sequence ID" value="WLV24880.1"/>
    <property type="molecule type" value="Genomic_DNA"/>
</dbReference>
<dbReference type="PANTHER" id="PTHR42855">
    <property type="entry name" value="ABC TRANSPORTER ATP-BINDING SUBUNIT"/>
    <property type="match status" value="1"/>
</dbReference>
<feature type="domain" description="ABC transporter" evidence="4">
    <location>
        <begin position="272"/>
        <end position="487"/>
    </location>
</feature>
<dbReference type="InterPro" id="IPR051309">
    <property type="entry name" value="ABCF_ATPase"/>
</dbReference>
<organism evidence="5 6">
    <name type="scientific">Aciduricibacillus chroicocephali</name>
    <dbReference type="NCBI Taxonomy" id="3054939"/>
    <lineage>
        <taxon>Bacteria</taxon>
        <taxon>Bacillati</taxon>
        <taxon>Bacillota</taxon>
        <taxon>Bacilli</taxon>
        <taxon>Bacillales</taxon>
        <taxon>Bacillaceae</taxon>
        <taxon>Aciduricibacillus</taxon>
    </lineage>
</organism>
<dbReference type="RefSeq" id="WP_348028355.1">
    <property type="nucleotide sequence ID" value="NZ_CP129113.1"/>
</dbReference>
<dbReference type="PROSITE" id="PS50893">
    <property type="entry name" value="ABC_TRANSPORTER_2"/>
    <property type="match status" value="2"/>
</dbReference>
<evidence type="ECO:0000259" key="4">
    <source>
        <dbReference type="PROSITE" id="PS50893"/>
    </source>
</evidence>
<dbReference type="CDD" id="cd03221">
    <property type="entry name" value="ABCF_EF-3"/>
    <property type="match status" value="2"/>
</dbReference>
<dbReference type="SUPFAM" id="SSF52540">
    <property type="entry name" value="P-loop containing nucleoside triphosphate hydrolases"/>
    <property type="match status" value="2"/>
</dbReference>
<evidence type="ECO:0000256" key="3">
    <source>
        <dbReference type="SAM" id="MobiDB-lite"/>
    </source>
</evidence>
<dbReference type="Pfam" id="PF12848">
    <property type="entry name" value="ABC_tran_Xtn"/>
    <property type="match status" value="1"/>
</dbReference>
<sequence length="520" mass="59041">MQILKANHIKHDIQDHRLFDISQLLIHENERIGLVGSNGCGKTTLLRILSGEIKPDEGMVVRKVTCKLIPQLKNIDTTDSGGEVTQKYIQQALAEKPGLLIADEPTTNLDTAHIEWVEKELKIFRGALLLVSHDRAFLDALCTTIWEISDGCLRIFKGNYRDYAEQKELERRQEQQAFEQNEKEKRKIIEAIRQKEQKAERATKKPKNLSGSEARITGSKPYFAKKQKKLQQTAKAMETRLEKLGEVKKTKELPPLKMDLPNADSFNKRVIIRAHEHSGQIGQRVLWKNKSFTIKGGDKLAIIGTNGSGKTTFIKKLIEGAEDVTVSPIVKIGYFSQNLSVLDTKKTIIENVQLSSKQSETTIRTVLARMRFFNGDVYKLAGVLSGGERVKVVLAKIFLSDANVLVLDEPTNYLDMDAVEALEQLLQEYEGSVIFVSHDRCFIENVATRIFEIKDQEIMITEGALEEKDENQFSRSDKGEQLLIIETKISEVLGKLSIMPNAELEQEFQRLLKHKRELME</sequence>
<dbReference type="InterPro" id="IPR003593">
    <property type="entry name" value="AAA+_ATPase"/>
</dbReference>
<dbReference type="Proteomes" id="UP001180087">
    <property type="component" value="Chromosome"/>
</dbReference>
<dbReference type="InterPro" id="IPR032781">
    <property type="entry name" value="ABC_tran_Xtn"/>
</dbReference>
<evidence type="ECO:0000313" key="5">
    <source>
        <dbReference type="EMBL" id="WLV24880.1"/>
    </source>
</evidence>
<feature type="domain" description="ABC transporter" evidence="4">
    <location>
        <begin position="4"/>
        <end position="182"/>
    </location>
</feature>
<dbReference type="NCBIfam" id="NF000355">
    <property type="entry name" value="ribo_prot_ABC_F"/>
    <property type="match status" value="1"/>
</dbReference>
<dbReference type="PANTHER" id="PTHR42855:SF2">
    <property type="entry name" value="DRUG RESISTANCE ABC TRANSPORTER,ATP-BINDING PROTEIN"/>
    <property type="match status" value="1"/>
</dbReference>
<gene>
    <name evidence="5" type="primary">abc-f</name>
    <name evidence="5" type="ORF">QR721_01180</name>
</gene>
<dbReference type="PROSITE" id="PS00211">
    <property type="entry name" value="ABC_TRANSPORTER_1"/>
    <property type="match status" value="1"/>
</dbReference>
<keyword evidence="1" id="KW-0547">Nucleotide-binding</keyword>
<keyword evidence="2" id="KW-0067">ATP-binding</keyword>
<evidence type="ECO:0000256" key="2">
    <source>
        <dbReference type="ARBA" id="ARBA00022840"/>
    </source>
</evidence>
<reference evidence="5" key="1">
    <citation type="submission" date="2023-06" db="EMBL/GenBank/DDBJ databases">
        <title>A Treasure from Seagulls: Isolation and Description of Aciduricobacillus qingdaonensis gen. nov., sp. nov., a Rare Obligately Uric Acid-utilizing Member in the Family Bacillaceae.</title>
        <authorList>
            <person name="Liu W."/>
            <person name="Wang B."/>
        </authorList>
    </citation>
    <scope>NUCLEOTIDE SEQUENCE</scope>
    <source>
        <strain evidence="5">44XB</strain>
    </source>
</reference>